<feature type="region of interest" description="Disordered" evidence="1">
    <location>
        <begin position="1"/>
        <end position="25"/>
    </location>
</feature>
<accession>A0AAZ3QTZ0</accession>
<feature type="compositionally biased region" description="Polar residues" evidence="1">
    <location>
        <begin position="7"/>
        <end position="17"/>
    </location>
</feature>
<proteinExistence type="predicted"/>
<dbReference type="Gene3D" id="3.30.420.10">
    <property type="entry name" value="Ribonuclease H-like superfamily/Ribonuclease H"/>
    <property type="match status" value="1"/>
</dbReference>
<reference evidence="4" key="1">
    <citation type="journal article" date="2018" name="PLoS ONE">
        <title>Chinook salmon (Oncorhynchus tshawytscha) genome and transcriptome.</title>
        <authorList>
            <person name="Christensen K.A."/>
            <person name="Leong J.S."/>
            <person name="Sakhrani D."/>
            <person name="Biagi C.A."/>
            <person name="Minkley D.R."/>
            <person name="Withler R.E."/>
            <person name="Rondeau E.B."/>
            <person name="Koop B.F."/>
            <person name="Devlin R.H."/>
        </authorList>
    </citation>
    <scope>NUCLEOTIDE SEQUENCE [LARGE SCALE GENOMIC DNA]</scope>
</reference>
<dbReference type="InterPro" id="IPR002492">
    <property type="entry name" value="Transposase_Tc1-like"/>
</dbReference>
<feature type="domain" description="Transposase Tc1-like" evidence="2">
    <location>
        <begin position="24"/>
        <end position="69"/>
    </location>
</feature>
<dbReference type="Ensembl" id="ENSOTST00005125985.1">
    <property type="protein sequence ID" value="ENSOTSP00005150984.1"/>
    <property type="gene ID" value="ENSOTSG00005065714.1"/>
</dbReference>
<dbReference type="Ensembl" id="ENSOTST00005150793.1">
    <property type="protein sequence ID" value="ENSOTSP00005146724.1"/>
    <property type="gene ID" value="ENSOTSG00005065714.1"/>
</dbReference>
<sequence length="168" mass="19383">MYFGVKSANQSQNSSKGSCEDAGETGTTVSISTVKRVLYRHNLKGCSARKKPLLQNCHKKARLRIATVHGDKDHTFWRNVLWSDETKIEIFGHNDHRYVWREKGGGLQAEEHHPNREARGWQHHVVGVLCYRRDWWSSQNGWHHEDGKLCGYIEATSQDISQEVKAWS</sequence>
<dbReference type="Ensembl" id="ENSOTST00005156225.1">
    <property type="protein sequence ID" value="ENSOTSP00005139610.1"/>
    <property type="gene ID" value="ENSOTSG00005065714.1"/>
</dbReference>
<name>A0AAZ3QTZ0_ONCTS</name>
<dbReference type="GeneTree" id="ENSGT01120000272180"/>
<evidence type="ECO:0000313" key="3">
    <source>
        <dbReference type="Ensembl" id="ENSOTSP00005132787.1"/>
    </source>
</evidence>
<organism evidence="3 4">
    <name type="scientific">Oncorhynchus tshawytscha</name>
    <name type="common">Chinook salmon</name>
    <name type="synonym">Salmo tshawytscha</name>
    <dbReference type="NCBI Taxonomy" id="74940"/>
    <lineage>
        <taxon>Eukaryota</taxon>
        <taxon>Metazoa</taxon>
        <taxon>Chordata</taxon>
        <taxon>Craniata</taxon>
        <taxon>Vertebrata</taxon>
        <taxon>Euteleostomi</taxon>
        <taxon>Actinopterygii</taxon>
        <taxon>Neopterygii</taxon>
        <taxon>Teleostei</taxon>
        <taxon>Protacanthopterygii</taxon>
        <taxon>Salmoniformes</taxon>
        <taxon>Salmonidae</taxon>
        <taxon>Salmoninae</taxon>
        <taxon>Oncorhynchus</taxon>
    </lineage>
</organism>
<dbReference type="AlphaFoldDB" id="A0AAZ3QTZ0"/>
<dbReference type="Pfam" id="PF01498">
    <property type="entry name" value="HTH_Tnp_Tc3_2"/>
    <property type="match status" value="1"/>
</dbReference>
<evidence type="ECO:0000313" key="4">
    <source>
        <dbReference type="Proteomes" id="UP000694402"/>
    </source>
</evidence>
<dbReference type="GO" id="GO:0003677">
    <property type="term" value="F:DNA binding"/>
    <property type="evidence" value="ECO:0007669"/>
    <property type="project" value="InterPro"/>
</dbReference>
<reference evidence="3" key="2">
    <citation type="submission" date="2025-05" db="UniProtKB">
        <authorList>
            <consortium name="Ensembl"/>
        </authorList>
    </citation>
    <scope>IDENTIFICATION</scope>
</reference>
<dbReference type="InterPro" id="IPR036397">
    <property type="entry name" value="RNaseH_sf"/>
</dbReference>
<dbReference type="Ensembl" id="ENSOTST00005125683.1">
    <property type="protein sequence ID" value="ENSOTSP00005132787.1"/>
    <property type="gene ID" value="ENSOTSG00005065714.1"/>
</dbReference>
<dbReference type="Ensembl" id="ENSOTST00005117004.1">
    <property type="protein sequence ID" value="ENSOTSP00005155671.1"/>
    <property type="gene ID" value="ENSOTSG00005065714.1"/>
</dbReference>
<protein>
    <recommendedName>
        <fullName evidence="2">Transposase Tc1-like domain-containing protein</fullName>
    </recommendedName>
</protein>
<evidence type="ECO:0000256" key="1">
    <source>
        <dbReference type="SAM" id="MobiDB-lite"/>
    </source>
</evidence>
<evidence type="ECO:0000259" key="2">
    <source>
        <dbReference type="Pfam" id="PF01498"/>
    </source>
</evidence>
<keyword evidence="4" id="KW-1185">Reference proteome</keyword>
<dbReference type="Proteomes" id="UP000694402">
    <property type="component" value="Unassembled WGS sequence"/>
</dbReference>
<dbReference type="GO" id="GO:0015074">
    <property type="term" value="P:DNA integration"/>
    <property type="evidence" value="ECO:0007669"/>
    <property type="project" value="InterPro"/>
</dbReference>
<dbReference type="GO" id="GO:0006313">
    <property type="term" value="P:DNA transposition"/>
    <property type="evidence" value="ECO:0007669"/>
    <property type="project" value="InterPro"/>
</dbReference>